<dbReference type="Proteomes" id="UP000563524">
    <property type="component" value="Unassembled WGS sequence"/>
</dbReference>
<sequence>MDIDLAEPIEVRELGDLLGSLANQYDDFIHENAPDAESTSRFYIKSIRQSSIIIEFVATAIGVMDQVLITRDFTKRLTRRLTSLRGPDG</sequence>
<gene>
    <name evidence="1" type="ORF">GGQ59_002814</name>
</gene>
<protein>
    <submittedName>
        <fullName evidence="1">Uncharacterized protein</fullName>
    </submittedName>
</protein>
<dbReference type="RefSeq" id="WP_183819657.1">
    <property type="nucleotide sequence ID" value="NZ_JACHOB010000007.1"/>
</dbReference>
<keyword evidence="2" id="KW-1185">Reference proteome</keyword>
<evidence type="ECO:0000313" key="1">
    <source>
        <dbReference type="EMBL" id="MBB4660264.1"/>
    </source>
</evidence>
<dbReference type="AlphaFoldDB" id="A0A840I7X1"/>
<name>A0A840I7X1_9PROT</name>
<evidence type="ECO:0000313" key="2">
    <source>
        <dbReference type="Proteomes" id="UP000563524"/>
    </source>
</evidence>
<organism evidence="1 2">
    <name type="scientific">Parvularcula dongshanensis</name>
    <dbReference type="NCBI Taxonomy" id="1173995"/>
    <lineage>
        <taxon>Bacteria</taxon>
        <taxon>Pseudomonadati</taxon>
        <taxon>Pseudomonadota</taxon>
        <taxon>Alphaproteobacteria</taxon>
        <taxon>Parvularculales</taxon>
        <taxon>Parvularculaceae</taxon>
        <taxon>Parvularcula</taxon>
    </lineage>
</organism>
<proteinExistence type="predicted"/>
<comment type="caution">
    <text evidence="1">The sequence shown here is derived from an EMBL/GenBank/DDBJ whole genome shotgun (WGS) entry which is preliminary data.</text>
</comment>
<accession>A0A840I7X1</accession>
<reference evidence="1 2" key="1">
    <citation type="submission" date="2020-08" db="EMBL/GenBank/DDBJ databases">
        <title>Genomic Encyclopedia of Type Strains, Phase IV (KMG-IV): sequencing the most valuable type-strain genomes for metagenomic binning, comparative biology and taxonomic classification.</title>
        <authorList>
            <person name="Goeker M."/>
        </authorList>
    </citation>
    <scope>NUCLEOTIDE SEQUENCE [LARGE SCALE GENOMIC DNA]</scope>
    <source>
        <strain evidence="1 2">DSM 102850</strain>
    </source>
</reference>
<dbReference type="EMBL" id="JACHOB010000007">
    <property type="protein sequence ID" value="MBB4660264.1"/>
    <property type="molecule type" value="Genomic_DNA"/>
</dbReference>